<comment type="catalytic activity">
    <reaction evidence="10">
        <text>adenosine + phosphate = alpha-D-ribose 1-phosphate + adenine</text>
        <dbReference type="Rhea" id="RHEA:27642"/>
        <dbReference type="ChEBI" id="CHEBI:16335"/>
        <dbReference type="ChEBI" id="CHEBI:16708"/>
        <dbReference type="ChEBI" id="CHEBI:43474"/>
        <dbReference type="ChEBI" id="CHEBI:57720"/>
        <dbReference type="EC" id="2.4.2.1"/>
    </reaction>
    <physiologicalReaction direction="left-to-right" evidence="10">
        <dbReference type="Rhea" id="RHEA:27643"/>
    </physiologicalReaction>
</comment>
<dbReference type="Gene3D" id="3.60.140.10">
    <property type="entry name" value="CNF1/YfiH-like putative cysteine hydrolases"/>
    <property type="match status" value="1"/>
</dbReference>
<keyword evidence="5" id="KW-0479">Metal-binding</keyword>
<keyword evidence="6" id="KW-0378">Hydrolase</keyword>
<evidence type="ECO:0000256" key="7">
    <source>
        <dbReference type="ARBA" id="ARBA00022833"/>
    </source>
</evidence>
<evidence type="ECO:0000313" key="13">
    <source>
        <dbReference type="Proteomes" id="UP000663937"/>
    </source>
</evidence>
<evidence type="ECO:0000256" key="1">
    <source>
        <dbReference type="ARBA" id="ARBA00000553"/>
    </source>
</evidence>
<accession>A0A8A4ZGY8</accession>
<reference evidence="12" key="1">
    <citation type="submission" date="2021-03" db="EMBL/GenBank/DDBJ databases">
        <title>Pengzhenrongella sicca gen. nov., sp. nov., a new member of suborder Micrococcineae isolated from High-Arctic tundra soil.</title>
        <authorList>
            <person name="Peng F."/>
        </authorList>
    </citation>
    <scope>NUCLEOTIDE SEQUENCE</scope>
    <source>
        <strain evidence="12">LRZ-2</strain>
    </source>
</reference>
<evidence type="ECO:0000256" key="4">
    <source>
        <dbReference type="ARBA" id="ARBA00022679"/>
    </source>
</evidence>
<comment type="similarity">
    <text evidence="3">Belongs to the purine nucleoside phosphorylase YfiH/LACC1 family.</text>
</comment>
<keyword evidence="13" id="KW-1185">Reference proteome</keyword>
<comment type="catalytic activity">
    <reaction evidence="9">
        <text>adenosine + H2O + H(+) = inosine + NH4(+)</text>
        <dbReference type="Rhea" id="RHEA:24408"/>
        <dbReference type="ChEBI" id="CHEBI:15377"/>
        <dbReference type="ChEBI" id="CHEBI:15378"/>
        <dbReference type="ChEBI" id="CHEBI:16335"/>
        <dbReference type="ChEBI" id="CHEBI:17596"/>
        <dbReference type="ChEBI" id="CHEBI:28938"/>
        <dbReference type="EC" id="3.5.4.4"/>
    </reaction>
    <physiologicalReaction direction="left-to-right" evidence="9">
        <dbReference type="Rhea" id="RHEA:24409"/>
    </physiologicalReaction>
</comment>
<dbReference type="GO" id="GO:0017061">
    <property type="term" value="F:S-methyl-5-thioadenosine phosphorylase activity"/>
    <property type="evidence" value="ECO:0007669"/>
    <property type="project" value="UniProtKB-EC"/>
</dbReference>
<gene>
    <name evidence="12" type="ORF">J4E96_06785</name>
</gene>
<dbReference type="PANTHER" id="PTHR30616:SF2">
    <property type="entry name" value="PURINE NUCLEOSIDE PHOSPHORYLASE LACC1"/>
    <property type="match status" value="1"/>
</dbReference>
<dbReference type="SUPFAM" id="SSF64438">
    <property type="entry name" value="CNF1/YfiH-like putative cysteine hydrolases"/>
    <property type="match status" value="1"/>
</dbReference>
<dbReference type="CDD" id="cd16833">
    <property type="entry name" value="YfiH"/>
    <property type="match status" value="1"/>
</dbReference>
<evidence type="ECO:0000256" key="8">
    <source>
        <dbReference type="ARBA" id="ARBA00023008"/>
    </source>
</evidence>
<sequence>MRTPVPVVEIDLGAGVRAGFTTRAGGVSAGPYASLNLGLNVADDERDVATNRALVGGWAGGPLTFATQVHGAAIAVVPAGVGPDAAPARHVDGLVAGPGVAVGVLVADCVPVLLADSGGRAVAAVHAGRAGLASGVVQAAVAALGAAGVPAGRIRAAIGPAICGACYEVPAELRAAVAGVVPAVWATTSWGTPALDLPAGVAAVLAAAGVRDVQRVDACTRTDLRFYSHRRAQANGATTGRFAGVIRATGRVPGVSDRRSS</sequence>
<evidence type="ECO:0000256" key="5">
    <source>
        <dbReference type="ARBA" id="ARBA00022723"/>
    </source>
</evidence>
<dbReference type="KEGG" id="psic:J4E96_06785"/>
<dbReference type="AlphaFoldDB" id="A0A8A4ZGY8"/>
<evidence type="ECO:0000256" key="3">
    <source>
        <dbReference type="ARBA" id="ARBA00007353"/>
    </source>
</evidence>
<organism evidence="12 13">
    <name type="scientific">Pengzhenrongella sicca</name>
    <dbReference type="NCBI Taxonomy" id="2819238"/>
    <lineage>
        <taxon>Bacteria</taxon>
        <taxon>Bacillati</taxon>
        <taxon>Actinomycetota</taxon>
        <taxon>Actinomycetes</taxon>
        <taxon>Micrococcales</taxon>
        <taxon>Pengzhenrongella</taxon>
    </lineage>
</organism>
<evidence type="ECO:0000313" key="12">
    <source>
        <dbReference type="EMBL" id="QTE30661.1"/>
    </source>
</evidence>
<dbReference type="EMBL" id="CP071868">
    <property type="protein sequence ID" value="QTE30661.1"/>
    <property type="molecule type" value="Genomic_DNA"/>
</dbReference>
<dbReference type="PANTHER" id="PTHR30616">
    <property type="entry name" value="UNCHARACTERIZED PROTEIN YFIH"/>
    <property type="match status" value="1"/>
</dbReference>
<dbReference type="Pfam" id="PF02578">
    <property type="entry name" value="Cu-oxidase_4"/>
    <property type="match status" value="1"/>
</dbReference>
<evidence type="ECO:0000256" key="10">
    <source>
        <dbReference type="ARBA" id="ARBA00048968"/>
    </source>
</evidence>
<evidence type="ECO:0000256" key="6">
    <source>
        <dbReference type="ARBA" id="ARBA00022801"/>
    </source>
</evidence>
<keyword evidence="4" id="KW-0808">Transferase</keyword>
<dbReference type="Proteomes" id="UP000663937">
    <property type="component" value="Chromosome"/>
</dbReference>
<keyword evidence="8" id="KW-0186">Copper</keyword>
<protein>
    <submittedName>
        <fullName evidence="12">Laccase domain-containing protein</fullName>
    </submittedName>
</protein>
<evidence type="ECO:0000256" key="2">
    <source>
        <dbReference type="ARBA" id="ARBA00003215"/>
    </source>
</evidence>
<name>A0A8A4ZGY8_9MICO</name>
<comment type="catalytic activity">
    <reaction evidence="11">
        <text>S-methyl-5'-thioadenosine + phosphate = 5-(methylsulfanyl)-alpha-D-ribose 1-phosphate + adenine</text>
        <dbReference type="Rhea" id="RHEA:11852"/>
        <dbReference type="ChEBI" id="CHEBI:16708"/>
        <dbReference type="ChEBI" id="CHEBI:17509"/>
        <dbReference type="ChEBI" id="CHEBI:43474"/>
        <dbReference type="ChEBI" id="CHEBI:58533"/>
        <dbReference type="EC" id="2.4.2.28"/>
    </reaction>
    <physiologicalReaction direction="left-to-right" evidence="11">
        <dbReference type="Rhea" id="RHEA:11853"/>
    </physiologicalReaction>
</comment>
<dbReference type="InterPro" id="IPR011324">
    <property type="entry name" value="Cytotoxic_necrot_fac-like_cat"/>
</dbReference>
<dbReference type="InterPro" id="IPR038371">
    <property type="entry name" value="Cu_polyphenol_OxRdtase_sf"/>
</dbReference>
<evidence type="ECO:0000256" key="11">
    <source>
        <dbReference type="ARBA" id="ARBA00049893"/>
    </source>
</evidence>
<proteinExistence type="inferred from homology"/>
<dbReference type="GO" id="GO:0016787">
    <property type="term" value="F:hydrolase activity"/>
    <property type="evidence" value="ECO:0007669"/>
    <property type="project" value="UniProtKB-KW"/>
</dbReference>
<dbReference type="RefSeq" id="WP_227425016.1">
    <property type="nucleotide sequence ID" value="NZ_CP071868.1"/>
</dbReference>
<dbReference type="GO" id="GO:0005507">
    <property type="term" value="F:copper ion binding"/>
    <property type="evidence" value="ECO:0007669"/>
    <property type="project" value="TreeGrafter"/>
</dbReference>
<comment type="catalytic activity">
    <reaction evidence="1">
        <text>inosine + phosphate = alpha-D-ribose 1-phosphate + hypoxanthine</text>
        <dbReference type="Rhea" id="RHEA:27646"/>
        <dbReference type="ChEBI" id="CHEBI:17368"/>
        <dbReference type="ChEBI" id="CHEBI:17596"/>
        <dbReference type="ChEBI" id="CHEBI:43474"/>
        <dbReference type="ChEBI" id="CHEBI:57720"/>
        <dbReference type="EC" id="2.4.2.1"/>
    </reaction>
    <physiologicalReaction direction="left-to-right" evidence="1">
        <dbReference type="Rhea" id="RHEA:27647"/>
    </physiologicalReaction>
</comment>
<keyword evidence="7" id="KW-0862">Zinc</keyword>
<dbReference type="InterPro" id="IPR003730">
    <property type="entry name" value="Cu_polyphenol_OxRdtase"/>
</dbReference>
<comment type="function">
    <text evidence="2">Purine nucleoside enzyme that catalyzes the phosphorolysis of adenosine and inosine nucleosides, yielding D-ribose 1-phosphate and the respective free bases, adenine and hypoxanthine. Also catalyzes the phosphorolysis of S-methyl-5'-thioadenosine into adenine and S-methyl-5-thio-alpha-D-ribose 1-phosphate. Also has adenosine deaminase activity.</text>
</comment>
<evidence type="ECO:0000256" key="9">
    <source>
        <dbReference type="ARBA" id="ARBA00047989"/>
    </source>
</evidence>